<sequence>MKYFNGITDIEQAKQHYRILAKHLHPDKGGTAIEFQEMQDEYKAFLLNLQQKHNAVTNLNQPPPENELLSELGKLAKVLIKKQVPQNYLKQKIQRTESHLNKGLLNGIVRILDNL</sequence>
<dbReference type="InterPro" id="IPR036869">
    <property type="entry name" value="J_dom_sf"/>
</dbReference>
<evidence type="ECO:0008006" key="3">
    <source>
        <dbReference type="Google" id="ProtNLM"/>
    </source>
</evidence>
<gene>
    <name evidence="1" type="ORF">KDU71_14260</name>
</gene>
<reference evidence="1" key="1">
    <citation type="journal article" date="2018" name="Int. J. Syst. Evol. Microbiol.">
        <title>Carboxylicivirga sediminis sp. nov., isolated from coastal sediment.</title>
        <authorList>
            <person name="Wang F.Q."/>
            <person name="Ren L.H."/>
            <person name="Zou R.J."/>
            <person name="Sun Y.Z."/>
            <person name="Liu X.J."/>
            <person name="Jiang F."/>
            <person name="Liu L.J."/>
        </authorList>
    </citation>
    <scope>NUCLEOTIDE SEQUENCE</scope>
    <source>
        <strain evidence="1">JR1</strain>
    </source>
</reference>
<keyword evidence="2" id="KW-1185">Reference proteome</keyword>
<name>A0A941F4Q6_9BACT</name>
<evidence type="ECO:0000313" key="2">
    <source>
        <dbReference type="Proteomes" id="UP000679220"/>
    </source>
</evidence>
<dbReference type="AlphaFoldDB" id="A0A941F4Q6"/>
<evidence type="ECO:0000313" key="1">
    <source>
        <dbReference type="EMBL" id="MBR8536736.1"/>
    </source>
</evidence>
<dbReference type="RefSeq" id="WP_212191762.1">
    <property type="nucleotide sequence ID" value="NZ_JAGTAR010000022.1"/>
</dbReference>
<comment type="caution">
    <text evidence="1">The sequence shown here is derived from an EMBL/GenBank/DDBJ whole genome shotgun (WGS) entry which is preliminary data.</text>
</comment>
<dbReference type="Proteomes" id="UP000679220">
    <property type="component" value="Unassembled WGS sequence"/>
</dbReference>
<organism evidence="1 2">
    <name type="scientific">Carboxylicivirga sediminis</name>
    <dbReference type="NCBI Taxonomy" id="2006564"/>
    <lineage>
        <taxon>Bacteria</taxon>
        <taxon>Pseudomonadati</taxon>
        <taxon>Bacteroidota</taxon>
        <taxon>Bacteroidia</taxon>
        <taxon>Marinilabiliales</taxon>
        <taxon>Marinilabiliaceae</taxon>
        <taxon>Carboxylicivirga</taxon>
    </lineage>
</organism>
<dbReference type="EMBL" id="JAGTAR010000022">
    <property type="protein sequence ID" value="MBR8536736.1"/>
    <property type="molecule type" value="Genomic_DNA"/>
</dbReference>
<dbReference type="Gene3D" id="1.10.287.110">
    <property type="entry name" value="DnaJ domain"/>
    <property type="match status" value="1"/>
</dbReference>
<accession>A0A941F4Q6</accession>
<protein>
    <recommendedName>
        <fullName evidence="3">J domain-containing protein</fullName>
    </recommendedName>
</protein>
<reference evidence="1" key="2">
    <citation type="submission" date="2021-04" db="EMBL/GenBank/DDBJ databases">
        <authorList>
            <person name="Zhang T."/>
            <person name="Zhang Y."/>
            <person name="Lu D."/>
            <person name="Zuo D."/>
            <person name="Du Z."/>
        </authorList>
    </citation>
    <scope>NUCLEOTIDE SEQUENCE</scope>
    <source>
        <strain evidence="1">JR1</strain>
    </source>
</reference>
<dbReference type="SUPFAM" id="SSF46565">
    <property type="entry name" value="Chaperone J-domain"/>
    <property type="match status" value="1"/>
</dbReference>
<proteinExistence type="predicted"/>